<dbReference type="GO" id="GO:0003677">
    <property type="term" value="F:DNA binding"/>
    <property type="evidence" value="ECO:0007669"/>
    <property type="project" value="UniProtKB-KW"/>
</dbReference>
<keyword evidence="4" id="KW-0539">Nucleus</keyword>
<keyword evidence="1" id="KW-0805">Transcription regulation</keyword>
<evidence type="ECO:0000259" key="7">
    <source>
        <dbReference type="PROSITE" id="PS51293"/>
    </source>
</evidence>
<feature type="coiled-coil region" evidence="5">
    <location>
        <begin position="190"/>
        <end position="239"/>
    </location>
</feature>
<keyword evidence="2" id="KW-0238">DNA-binding</keyword>
<evidence type="ECO:0000313" key="8">
    <source>
        <dbReference type="EMBL" id="KAE8661716.1"/>
    </source>
</evidence>
<dbReference type="Gene3D" id="1.10.10.60">
    <property type="entry name" value="Homeodomain-like"/>
    <property type="match status" value="1"/>
</dbReference>
<dbReference type="PROSITE" id="PS51293">
    <property type="entry name" value="SANT"/>
    <property type="match status" value="1"/>
</dbReference>
<dbReference type="InterPro" id="IPR001005">
    <property type="entry name" value="SANT/Myb"/>
</dbReference>
<gene>
    <name evidence="8" type="ORF">F3Y22_tig00113724pilonHSYRG00052</name>
</gene>
<evidence type="ECO:0000256" key="1">
    <source>
        <dbReference type="ARBA" id="ARBA00023015"/>
    </source>
</evidence>
<dbReference type="CDD" id="cd00167">
    <property type="entry name" value="SANT"/>
    <property type="match status" value="1"/>
</dbReference>
<dbReference type="Pfam" id="PF16495">
    <property type="entry name" value="SWIRM-assoc_1"/>
    <property type="match status" value="1"/>
</dbReference>
<comment type="caution">
    <text evidence="8">The sequence shown here is derived from an EMBL/GenBank/DDBJ whole genome shotgun (WGS) entry which is preliminary data.</text>
</comment>
<dbReference type="PANTHER" id="PTHR12802:SF140">
    <property type="entry name" value="SWI_SNF COMPLEX SUBUNIT SWI3A"/>
    <property type="match status" value="1"/>
</dbReference>
<dbReference type="EMBL" id="VEPZ02001719">
    <property type="protein sequence ID" value="KAE8661716.1"/>
    <property type="molecule type" value="Genomic_DNA"/>
</dbReference>
<evidence type="ECO:0000256" key="4">
    <source>
        <dbReference type="ARBA" id="ARBA00023242"/>
    </source>
</evidence>
<dbReference type="InterPro" id="IPR032451">
    <property type="entry name" value="SMARCC_C"/>
</dbReference>
<keyword evidence="9" id="KW-1185">Reference proteome</keyword>
<sequence>MDDFKLKDCSERGATNGALWTEAETLLLDSVLKHRDDWDLFAQNVQTKSKLDCITKLIELPFGESLIYSAKGRGNSSSMSMNVNGIKSDPVHSSKRQKNIINEDQGYDGTNEIGNNGNCENQDPPLKKKRIASIPDAGNSLMKQVVRISTMVEPQITDAAAEAAVAMLSDEIAAVATGLGAAAARAKLLAMQEEREIEHLVATIIEAQLKKLHSNIRHCDDAEVLMEKEYAAIEELKEHILGERINILQMTYNTGTSKLLDHSSVQ</sequence>
<feature type="domain" description="SANT" evidence="7">
    <location>
        <begin position="20"/>
        <end position="65"/>
    </location>
</feature>
<evidence type="ECO:0000256" key="5">
    <source>
        <dbReference type="SAM" id="Coils"/>
    </source>
</evidence>
<organism evidence="8 9">
    <name type="scientific">Hibiscus syriacus</name>
    <name type="common">Rose of Sharon</name>
    <dbReference type="NCBI Taxonomy" id="106335"/>
    <lineage>
        <taxon>Eukaryota</taxon>
        <taxon>Viridiplantae</taxon>
        <taxon>Streptophyta</taxon>
        <taxon>Embryophyta</taxon>
        <taxon>Tracheophyta</taxon>
        <taxon>Spermatophyta</taxon>
        <taxon>Magnoliopsida</taxon>
        <taxon>eudicotyledons</taxon>
        <taxon>Gunneridae</taxon>
        <taxon>Pentapetalae</taxon>
        <taxon>rosids</taxon>
        <taxon>malvids</taxon>
        <taxon>Malvales</taxon>
        <taxon>Malvaceae</taxon>
        <taxon>Malvoideae</taxon>
        <taxon>Hibiscus</taxon>
    </lineage>
</organism>
<evidence type="ECO:0000256" key="6">
    <source>
        <dbReference type="SAM" id="MobiDB-lite"/>
    </source>
</evidence>
<evidence type="ECO:0000313" key="9">
    <source>
        <dbReference type="Proteomes" id="UP000436088"/>
    </source>
</evidence>
<reference evidence="8" key="1">
    <citation type="submission" date="2019-09" db="EMBL/GenBank/DDBJ databases">
        <title>Draft genome information of white flower Hibiscus syriacus.</title>
        <authorList>
            <person name="Kim Y.-M."/>
        </authorList>
    </citation>
    <scope>NUCLEOTIDE SEQUENCE [LARGE SCALE GENOMIC DNA]</scope>
    <source>
        <strain evidence="8">YM2019G1</strain>
    </source>
</reference>
<dbReference type="PANTHER" id="PTHR12802">
    <property type="entry name" value="SWI/SNF COMPLEX-RELATED"/>
    <property type="match status" value="1"/>
</dbReference>
<accession>A0A6A2XHZ2</accession>
<dbReference type="Proteomes" id="UP000436088">
    <property type="component" value="Unassembled WGS sequence"/>
</dbReference>
<feature type="region of interest" description="Disordered" evidence="6">
    <location>
        <begin position="87"/>
        <end position="126"/>
    </location>
</feature>
<protein>
    <submittedName>
        <fullName evidence="8">Chromatin remodeling complex subunit</fullName>
    </submittedName>
</protein>
<keyword evidence="5" id="KW-0175">Coiled coil</keyword>
<evidence type="ECO:0000256" key="2">
    <source>
        <dbReference type="ARBA" id="ARBA00023125"/>
    </source>
</evidence>
<name>A0A6A2XHZ2_HIBSY</name>
<dbReference type="AlphaFoldDB" id="A0A6A2XHZ2"/>
<evidence type="ECO:0000256" key="3">
    <source>
        <dbReference type="ARBA" id="ARBA00023163"/>
    </source>
</evidence>
<feature type="compositionally biased region" description="Polar residues" evidence="6">
    <location>
        <begin position="112"/>
        <end position="121"/>
    </location>
</feature>
<dbReference type="InterPro" id="IPR017884">
    <property type="entry name" value="SANT_dom"/>
</dbReference>
<proteinExistence type="predicted"/>
<keyword evidence="3" id="KW-0804">Transcription</keyword>